<reference evidence="2" key="1">
    <citation type="journal article" date="2019" name="Int. J. Syst. Evol. Microbiol.">
        <title>The Global Catalogue of Microorganisms (GCM) 10K type strain sequencing project: providing services to taxonomists for standard genome sequencing and annotation.</title>
        <authorList>
            <consortium name="The Broad Institute Genomics Platform"/>
            <consortium name="The Broad Institute Genome Sequencing Center for Infectious Disease"/>
            <person name="Wu L."/>
            <person name="Ma J."/>
        </authorList>
    </citation>
    <scope>NUCLEOTIDE SEQUENCE [LARGE SCALE GENOMIC DNA]</scope>
    <source>
        <strain evidence="2">CCUG 55585</strain>
    </source>
</reference>
<comment type="caution">
    <text evidence="1">The sequence shown here is derived from an EMBL/GenBank/DDBJ whole genome shotgun (WGS) entry which is preliminary data.</text>
</comment>
<dbReference type="PANTHER" id="PTHR35370">
    <property type="entry name" value="CYTOPLASMIC PROTEIN-RELATED-RELATED"/>
    <property type="match status" value="1"/>
</dbReference>
<dbReference type="PANTHER" id="PTHR35370:SF1">
    <property type="entry name" value="TYPE VI SECRETION SYSTEM COMPONENT TSSF1"/>
    <property type="match status" value="1"/>
</dbReference>
<accession>A0ABW2YG61</accession>
<gene>
    <name evidence="1" type="primary">tssF</name>
    <name evidence="1" type="ORF">ACFQ0E_13325</name>
</gene>
<evidence type="ECO:0000313" key="1">
    <source>
        <dbReference type="EMBL" id="MFD0726576.1"/>
    </source>
</evidence>
<name>A0ABW2YG61_9GAMM</name>
<dbReference type="PIRSF" id="PIRSF028304">
    <property type="entry name" value="UCP028304"/>
    <property type="match status" value="1"/>
</dbReference>
<dbReference type="RefSeq" id="WP_386824554.1">
    <property type="nucleotide sequence ID" value="NZ_JBHTIF010000002.1"/>
</dbReference>
<proteinExistence type="predicted"/>
<sequence length="603" mass="67180">MRSGVDRLKDAYQQELTALREEASEFAADHPAQAGMLGLHRGRSQDPQVELLMQSFAYLTGRLRHQLDLDQAELPNALLADLYPHLAAPLPSMMVAHMAVQPDGVGRVERGRSVVASVPIEAGGSATCRFRTCFDTALWPLDVVDLAIVSPKDYPQLAIDQDTRSVLRVSLRKNGRTALHQMQPTRLRFHLNPEGGPAHALHQLLGAHLRGLAVVEAPGTGATCRRLPIEHLRWLGFEDDEAALPAHPQAHPAFRILQEYFAFPEKFLFFEIEALDLAHADDTLDLLFMLDVPPNPALRLAPTVLMTNCVPLVNLYPQRIDPLNLDHTRYEYRLTGDIGQHANCEIYRIERLNAVRAGSAPRVLVPYFSMDDFQHIEGQDYFYITRREPSQRTRIGGTELYVSFLDAQFRLTDPAEDVIAGSALCTNRRMPERLRVGDKLQVEGASPIATTRVLGKPTAHQTPPMTGSRPWLLVSQLALNHLSLSSGPHAMSALKDILRQHVGPSSTLGHRAIDGILAIDPRPLVRWHGEPGRRGYVQGVEIDVTLDHTRFEDTSAVLFCTVLRHFFALYAAVNTVVQVRLRMPDVKGVLKEWPPLAGNQVLL</sequence>
<dbReference type="Pfam" id="PF05947">
    <property type="entry name" value="T6SS_TssF"/>
    <property type="match status" value="1"/>
</dbReference>
<dbReference type="EMBL" id="JBHTIF010000002">
    <property type="protein sequence ID" value="MFD0726576.1"/>
    <property type="molecule type" value="Genomic_DNA"/>
</dbReference>
<dbReference type="InterPro" id="IPR010272">
    <property type="entry name" value="T6SS_TssF"/>
</dbReference>
<organism evidence="1 2">
    <name type="scientific">Lysobacter brunescens</name>
    <dbReference type="NCBI Taxonomy" id="262323"/>
    <lineage>
        <taxon>Bacteria</taxon>
        <taxon>Pseudomonadati</taxon>
        <taxon>Pseudomonadota</taxon>
        <taxon>Gammaproteobacteria</taxon>
        <taxon>Lysobacterales</taxon>
        <taxon>Lysobacteraceae</taxon>
        <taxon>Lysobacter</taxon>
    </lineage>
</organism>
<protein>
    <submittedName>
        <fullName evidence="1">Type VI secretion system baseplate subunit TssF</fullName>
    </submittedName>
</protein>
<dbReference type="NCBIfam" id="TIGR03359">
    <property type="entry name" value="VI_chp_6"/>
    <property type="match status" value="1"/>
</dbReference>
<evidence type="ECO:0000313" key="2">
    <source>
        <dbReference type="Proteomes" id="UP001597110"/>
    </source>
</evidence>
<dbReference type="Proteomes" id="UP001597110">
    <property type="component" value="Unassembled WGS sequence"/>
</dbReference>
<keyword evidence="2" id="KW-1185">Reference proteome</keyword>